<protein>
    <submittedName>
        <fullName evidence="1">Uncharacterized protein</fullName>
    </submittedName>
</protein>
<accession>A0A392R2A6</accession>
<sequence>TDLSIGAPAGTNSPSGGLLAQRRIYWPSTYSDQQVRSVAPSVGTVFSQSLTLQEI</sequence>
<keyword evidence="2" id="KW-1185">Reference proteome</keyword>
<proteinExistence type="predicted"/>
<feature type="non-terminal residue" evidence="1">
    <location>
        <position position="1"/>
    </location>
</feature>
<name>A0A392R2A6_9FABA</name>
<dbReference type="AlphaFoldDB" id="A0A392R2A6"/>
<dbReference type="EMBL" id="LXQA010181587">
    <property type="protein sequence ID" value="MCI30708.1"/>
    <property type="molecule type" value="Genomic_DNA"/>
</dbReference>
<dbReference type="Proteomes" id="UP000265520">
    <property type="component" value="Unassembled WGS sequence"/>
</dbReference>
<organism evidence="1 2">
    <name type="scientific">Trifolium medium</name>
    <dbReference type="NCBI Taxonomy" id="97028"/>
    <lineage>
        <taxon>Eukaryota</taxon>
        <taxon>Viridiplantae</taxon>
        <taxon>Streptophyta</taxon>
        <taxon>Embryophyta</taxon>
        <taxon>Tracheophyta</taxon>
        <taxon>Spermatophyta</taxon>
        <taxon>Magnoliopsida</taxon>
        <taxon>eudicotyledons</taxon>
        <taxon>Gunneridae</taxon>
        <taxon>Pentapetalae</taxon>
        <taxon>rosids</taxon>
        <taxon>fabids</taxon>
        <taxon>Fabales</taxon>
        <taxon>Fabaceae</taxon>
        <taxon>Papilionoideae</taxon>
        <taxon>50 kb inversion clade</taxon>
        <taxon>NPAAA clade</taxon>
        <taxon>Hologalegina</taxon>
        <taxon>IRL clade</taxon>
        <taxon>Trifolieae</taxon>
        <taxon>Trifolium</taxon>
    </lineage>
</organism>
<reference evidence="1 2" key="1">
    <citation type="journal article" date="2018" name="Front. Plant Sci.">
        <title>Red Clover (Trifolium pratense) and Zigzag Clover (T. medium) - A Picture of Genomic Similarities and Differences.</title>
        <authorList>
            <person name="Dluhosova J."/>
            <person name="Istvanek J."/>
            <person name="Nedelnik J."/>
            <person name="Repkova J."/>
        </authorList>
    </citation>
    <scope>NUCLEOTIDE SEQUENCE [LARGE SCALE GENOMIC DNA]</scope>
    <source>
        <strain evidence="2">cv. 10/8</strain>
        <tissue evidence="1">Leaf</tissue>
    </source>
</reference>
<evidence type="ECO:0000313" key="1">
    <source>
        <dbReference type="EMBL" id="MCI30708.1"/>
    </source>
</evidence>
<comment type="caution">
    <text evidence="1">The sequence shown here is derived from an EMBL/GenBank/DDBJ whole genome shotgun (WGS) entry which is preliminary data.</text>
</comment>
<evidence type="ECO:0000313" key="2">
    <source>
        <dbReference type="Proteomes" id="UP000265520"/>
    </source>
</evidence>